<evidence type="ECO:0000313" key="2">
    <source>
        <dbReference type="EMBL" id="WAM31240.1"/>
    </source>
</evidence>
<proteinExistence type="predicted"/>
<accession>A0ABY7BEJ6</accession>
<organism evidence="2 3">
    <name type="scientific">Caldicellulosiruptor naganoensis</name>
    <dbReference type="NCBI Taxonomy" id="29324"/>
    <lineage>
        <taxon>Bacteria</taxon>
        <taxon>Bacillati</taxon>
        <taxon>Bacillota</taxon>
        <taxon>Bacillota incertae sedis</taxon>
        <taxon>Caldicellulosiruptorales</taxon>
        <taxon>Caldicellulosiruptoraceae</taxon>
        <taxon>Caldicellulosiruptor</taxon>
    </lineage>
</organism>
<evidence type="ECO:0000256" key="1">
    <source>
        <dbReference type="SAM" id="MobiDB-lite"/>
    </source>
</evidence>
<feature type="region of interest" description="Disordered" evidence="1">
    <location>
        <begin position="15"/>
        <end position="40"/>
    </location>
</feature>
<dbReference type="RefSeq" id="WP_268748529.1">
    <property type="nucleotide sequence ID" value="NZ_CP113864.1"/>
</dbReference>
<name>A0ABY7BEJ6_9FIRM</name>
<dbReference type="EMBL" id="CP113864">
    <property type="protein sequence ID" value="WAM31240.1"/>
    <property type="molecule type" value="Genomic_DNA"/>
</dbReference>
<sequence>MQNIGILKQIAKAPGTAQISVQTAKNKISKGKKNDDKKQN</sequence>
<dbReference type="Proteomes" id="UP001164745">
    <property type="component" value="Chromosome"/>
</dbReference>
<reference evidence="2" key="1">
    <citation type="submission" date="2022-12" db="EMBL/GenBank/DDBJ databases">
        <authorList>
            <person name="Bing R.G."/>
            <person name="Willard D.J."/>
            <person name="Manesh M.J.H."/>
            <person name="Laemthong T."/>
            <person name="Crosby J.R."/>
            <person name="Kelly R.M."/>
        </authorList>
    </citation>
    <scope>NUCLEOTIDE SEQUENCE</scope>
    <source>
        <strain evidence="2">DSM 8991</strain>
    </source>
</reference>
<gene>
    <name evidence="2" type="ORF">OTJ99_002075</name>
</gene>
<evidence type="ECO:0000313" key="3">
    <source>
        <dbReference type="Proteomes" id="UP001164745"/>
    </source>
</evidence>
<keyword evidence="3" id="KW-1185">Reference proteome</keyword>
<protein>
    <submittedName>
        <fullName evidence="2">Uncharacterized protein</fullName>
    </submittedName>
</protein>